<feature type="domain" description="F-box" evidence="4">
    <location>
        <begin position="11"/>
        <end position="57"/>
    </location>
</feature>
<reference evidence="5 6" key="1">
    <citation type="submission" date="2019-03" db="EMBL/GenBank/DDBJ databases">
        <title>Rhodosporidium diobovatum UCD-FST 08-225 genome sequencing, assembly, and annotation.</title>
        <authorList>
            <person name="Fakankun I.U."/>
            <person name="Fristensky B."/>
            <person name="Levin D.B."/>
        </authorList>
    </citation>
    <scope>NUCLEOTIDE SEQUENCE [LARGE SCALE GENOMIC DNA]</scope>
    <source>
        <strain evidence="5 6">UCD-FST 08-225</strain>
    </source>
</reference>
<comment type="pathway">
    <text evidence="1">Protein modification; protein ubiquitination.</text>
</comment>
<dbReference type="AlphaFoldDB" id="A0A5C5FY95"/>
<dbReference type="PANTHER" id="PTHR10706">
    <property type="entry name" value="F-BOX FAMILY PROTEIN"/>
    <property type="match status" value="1"/>
</dbReference>
<evidence type="ECO:0000313" key="5">
    <source>
        <dbReference type="EMBL" id="TNY21843.1"/>
    </source>
</evidence>
<organism evidence="5 6">
    <name type="scientific">Rhodotorula diobovata</name>
    <dbReference type="NCBI Taxonomy" id="5288"/>
    <lineage>
        <taxon>Eukaryota</taxon>
        <taxon>Fungi</taxon>
        <taxon>Dikarya</taxon>
        <taxon>Basidiomycota</taxon>
        <taxon>Pucciniomycotina</taxon>
        <taxon>Microbotryomycetes</taxon>
        <taxon>Sporidiobolales</taxon>
        <taxon>Sporidiobolaceae</taxon>
        <taxon>Rhodotorula</taxon>
    </lineage>
</organism>
<dbReference type="OrthoDB" id="722566at2759"/>
<dbReference type="InterPro" id="IPR045048">
    <property type="entry name" value="FBXO31/39"/>
</dbReference>
<gene>
    <name evidence="5" type="ORF">DMC30DRAFT_181412</name>
</gene>
<dbReference type="InterPro" id="IPR001810">
    <property type="entry name" value="F-box_dom"/>
</dbReference>
<protein>
    <submittedName>
        <fullName evidence="5">Proteophosphoglycan 5</fullName>
    </submittedName>
</protein>
<evidence type="ECO:0000313" key="6">
    <source>
        <dbReference type="Proteomes" id="UP000311382"/>
    </source>
</evidence>
<comment type="caution">
    <text evidence="5">The sequence shown here is derived from an EMBL/GenBank/DDBJ whole genome shotgun (WGS) entry which is preliminary data.</text>
</comment>
<dbReference type="PROSITE" id="PS50181">
    <property type="entry name" value="FBOX"/>
    <property type="match status" value="1"/>
</dbReference>
<dbReference type="Proteomes" id="UP000311382">
    <property type="component" value="Unassembled WGS sequence"/>
</dbReference>
<evidence type="ECO:0000256" key="2">
    <source>
        <dbReference type="ARBA" id="ARBA00022786"/>
    </source>
</evidence>
<name>A0A5C5FY95_9BASI</name>
<proteinExistence type="predicted"/>
<dbReference type="EMBL" id="SOZI01000036">
    <property type="protein sequence ID" value="TNY21843.1"/>
    <property type="molecule type" value="Genomic_DNA"/>
</dbReference>
<dbReference type="UniPathway" id="UPA00143"/>
<dbReference type="PANTHER" id="PTHR10706:SF130">
    <property type="entry name" value="F-BOX ONLY PROTEIN 31"/>
    <property type="match status" value="1"/>
</dbReference>
<feature type="region of interest" description="Disordered" evidence="3">
    <location>
        <begin position="395"/>
        <end position="510"/>
    </location>
</feature>
<sequence>MDPENSASPAKATLASLPPELALRIASSLDPQSLVRLGRTCASLHAVARTESLWKAIVLELVTAHGQVHEGHDEARHGESSSLSPTPPPPAGGSWYDQAKALLPHSHHLGYFASSLPYSSRIVRVAIMTPTLAPPPADAPPPSYFIRAAQLMPRNAFQNPLYPILGDLVPFGSSRDPLNSAAYVVNHRLNLDHPYSGLSVDVLEPTYDTTSSLMFDITPSDGPCLTRGNSSTAQGIAAAASRRNPSSSHHSAPFLRLALDPVTHRVERNSAATHPDGPASTTHEDLNREALFALFSGRLPRRQWPTLALVGLEEVNTADVPSLRAGRTDPARNVLRVAPGAAGGGGGAFRGLVEALTQRDGERPLAQVVQPGAGAAALDDEAFVTGFRLRAKRTWRVPPSTSAGAQRGDERGETSASAGTGERWAAPGSATRRRGVGGNGGPAVLWQGREEDPDEEPQVTILRAGDEGEGGFVLRVPGSPPQRRARRRSMGGDVPMLDGTPPEDDDSVEDEDQVDSLAEAIDSTNEAFFPIKAPARPLSWTDPSPLDEHGDVYASSLEGLWLGTYGGHGLEFVNLSTGFVEMPAEDEDGAAGEEGYDSSDSEGMDRRVQYRRVITATKVTGDPNVPSGQTSWVAILPPSAHHSHPLTTTVPSISLTTFQEISALDPLSTAYQSLNSGAGPDWSVGTARAYGRIALTGFASPSWTGAQVRFLRHEVRVSRGGRDGGEEDEKEERTVESIEEIHLRWDDLQKVGVFRRVRI</sequence>
<feature type="compositionally biased region" description="Acidic residues" evidence="3">
    <location>
        <begin position="501"/>
        <end position="510"/>
    </location>
</feature>
<dbReference type="SUPFAM" id="SSF81383">
    <property type="entry name" value="F-box domain"/>
    <property type="match status" value="1"/>
</dbReference>
<dbReference type="Gene3D" id="1.20.1280.50">
    <property type="match status" value="1"/>
</dbReference>
<evidence type="ECO:0000256" key="1">
    <source>
        <dbReference type="ARBA" id="ARBA00004906"/>
    </source>
</evidence>
<keyword evidence="6" id="KW-1185">Reference proteome</keyword>
<dbReference type="Pfam" id="PF12937">
    <property type="entry name" value="F-box-like"/>
    <property type="match status" value="1"/>
</dbReference>
<feature type="compositionally biased region" description="Basic and acidic residues" evidence="3">
    <location>
        <begin position="69"/>
        <end position="79"/>
    </location>
</feature>
<accession>A0A5C5FY95</accession>
<dbReference type="InterPro" id="IPR036047">
    <property type="entry name" value="F-box-like_dom_sf"/>
</dbReference>
<keyword evidence="2" id="KW-0833">Ubl conjugation pathway</keyword>
<dbReference type="GO" id="GO:0016567">
    <property type="term" value="P:protein ubiquitination"/>
    <property type="evidence" value="ECO:0007669"/>
    <property type="project" value="UniProtKB-UniPathway"/>
</dbReference>
<evidence type="ECO:0000259" key="4">
    <source>
        <dbReference type="PROSITE" id="PS50181"/>
    </source>
</evidence>
<evidence type="ECO:0000256" key="3">
    <source>
        <dbReference type="SAM" id="MobiDB-lite"/>
    </source>
</evidence>
<feature type="region of interest" description="Disordered" evidence="3">
    <location>
        <begin position="69"/>
        <end position="94"/>
    </location>
</feature>
<dbReference type="Pfam" id="PF12014">
    <property type="entry name" value="Cyclin_D1_bind"/>
    <property type="match status" value="1"/>
</dbReference>